<dbReference type="SUPFAM" id="SSF48726">
    <property type="entry name" value="Immunoglobulin"/>
    <property type="match status" value="5"/>
</dbReference>
<keyword evidence="5" id="KW-0130">Cell adhesion</keyword>
<keyword evidence="2" id="KW-1003">Cell membrane</keyword>
<evidence type="ECO:0000259" key="12">
    <source>
        <dbReference type="PROSITE" id="PS50835"/>
    </source>
</evidence>
<feature type="region of interest" description="Disordered" evidence="10">
    <location>
        <begin position="637"/>
        <end position="663"/>
    </location>
</feature>
<dbReference type="GO" id="GO:0009653">
    <property type="term" value="P:anatomical structure morphogenesis"/>
    <property type="evidence" value="ECO:0007669"/>
    <property type="project" value="UniProtKB-ARBA"/>
</dbReference>
<feature type="domain" description="Ig-like" evidence="12">
    <location>
        <begin position="134"/>
        <end position="213"/>
    </location>
</feature>
<name>A0A9D4T556_RHISA</name>
<feature type="compositionally biased region" description="Basic and acidic residues" evidence="10">
    <location>
        <begin position="649"/>
        <end position="663"/>
    </location>
</feature>
<keyword evidence="9" id="KW-0393">Immunoglobulin domain</keyword>
<dbReference type="PROSITE" id="PS50835">
    <property type="entry name" value="IG_LIKE"/>
    <property type="match status" value="5"/>
</dbReference>
<dbReference type="GO" id="GO:0030154">
    <property type="term" value="P:cell differentiation"/>
    <property type="evidence" value="ECO:0007669"/>
    <property type="project" value="UniProtKB-ARBA"/>
</dbReference>
<reference evidence="14" key="2">
    <citation type="submission" date="2021-09" db="EMBL/GenBank/DDBJ databases">
        <authorList>
            <person name="Jia N."/>
            <person name="Wang J."/>
            <person name="Shi W."/>
            <person name="Du L."/>
            <person name="Sun Y."/>
            <person name="Zhan W."/>
            <person name="Jiang J."/>
            <person name="Wang Q."/>
            <person name="Zhang B."/>
            <person name="Ji P."/>
            <person name="Sakyi L.B."/>
            <person name="Cui X."/>
            <person name="Yuan T."/>
            <person name="Jiang B."/>
            <person name="Yang W."/>
            <person name="Lam T.T.-Y."/>
            <person name="Chang Q."/>
            <person name="Ding S."/>
            <person name="Wang X."/>
            <person name="Zhu J."/>
            <person name="Ruan X."/>
            <person name="Zhao L."/>
            <person name="Wei J."/>
            <person name="Que T."/>
            <person name="Du C."/>
            <person name="Cheng J."/>
            <person name="Dai P."/>
            <person name="Han X."/>
            <person name="Huang E."/>
            <person name="Gao Y."/>
            <person name="Liu J."/>
            <person name="Shao H."/>
            <person name="Ye R."/>
            <person name="Li L."/>
            <person name="Wei W."/>
            <person name="Wang X."/>
            <person name="Wang C."/>
            <person name="Huo Q."/>
            <person name="Li W."/>
            <person name="Guo W."/>
            <person name="Chen H."/>
            <person name="Chen S."/>
            <person name="Zhou L."/>
            <person name="Zhou L."/>
            <person name="Ni X."/>
            <person name="Tian J."/>
            <person name="Zhou Y."/>
            <person name="Sheng Y."/>
            <person name="Liu T."/>
            <person name="Pan Y."/>
            <person name="Xia L."/>
            <person name="Li J."/>
            <person name="Zhao F."/>
            <person name="Cao W."/>
        </authorList>
    </citation>
    <scope>NUCLEOTIDE SEQUENCE</scope>
    <source>
        <strain evidence="14">Rsan-2018</strain>
        <tissue evidence="14">Larvae</tissue>
    </source>
</reference>
<dbReference type="InterPro" id="IPR003599">
    <property type="entry name" value="Ig_sub"/>
</dbReference>
<dbReference type="PANTHER" id="PTHR44170:SF6">
    <property type="entry name" value="CONTACTIN"/>
    <property type="match status" value="1"/>
</dbReference>
<keyword evidence="8" id="KW-0325">Glycoprotein</keyword>
<sequence length="1277" mass="143475">MTATSLLPLLAVLLLAVTAATGDVSFPPALVKQPAREQFFRVPHSADDPETPFLLECEATGDPEPTFQWTKNGKKFDYASHGDRITQMRRRGTLVFTAPEGADEGLYQCHATNRLGTAVSDPVSLRKAELGKFPEDSPKRVSVREGDPLSLACDPPSGYPRPHVSWVILHVNGAIRALNSSRMTVDPEGALHFSHVETEDAIPDAVYACLASSWFLHEYKLGNKILLSVEPRPGTEQVQTSPTKQYVSPTEILALRGHRLELYCIHGGAPEPQVLWKKRGGDLSPQRVSYSNSGRTLKLHSISFEDEDIYECEASNGVGEVQTHAMHVKVEAEPTWLQVPNDTIVAQGESVTFNCSSSGVPEPELRWFMNGVPIEMLEDNSNIRLGNDRFALIIEHLRMRDTAVYQCNASNIHGYAFRNFFLNVVESIPLIMEPPEPLTVGVEMSKILSGRLEVKRRTRITQPPQDYEVASGKAATFHCNAHADPSLDLRIEWLFNDQPLDLDAEPRLVRSNDNSLTITRSAELDSGTYTCVARTELDSDRATATLIVQDVPGPPRLLQVECRNREVLLQWLPTGDGRAPILSYSIQYNTSFSPDAWEDAFANVPASETKFMLSLSPWANYSFRVVARNKIGLSLPSETSETCTTPEDVPYKNPDHVTGRGERPDNLVVTWTPMPPIEHNAPGFFYKVLWKRDDIASATWNSHVIEDWKQNRHVVSGQPTYTPYRIKVEAYNRLGQAHTAAMEVVGYSGEDVPLVAPKEFWLKEIRDGRTAVFAWSPVSPESVRGHFRGYKIQTWTIDEGKDKLREMEVPANVNTAVVRLFRPFSRNLAHVLAYNGMYNGPPSDTLNFLTPEDVPGPVASFEGRPLGSRAVYLLWKPPSEPNGLIKGYHIYYEEVRGNMLGPMTERRPRVTDPQKLHAKLTGLNPRTKYRITIRAETYAGEGSPYFFELETPDESDNLPDAADFTWTYLPGDDGSANVRVTWLPAMTKHLGRDFYVQYRRKGEKTWENTDVEEYEDAILLEGLHKNAFYEVRIVVVDGKYRKYSQIEEVWTGTLDVPNPPEIQHVECEASMALLKWTPRGDNQASILSYSVQYRTSFNNTLSSWEDAAPDIPVSNTSFRLPLSPWANYTFRVLARNKVGPSAPSEPSSTTCVTPESVPFKNPDSVTGRWNIYDDLVISWMPMAPIDHNAPGFFYRVSWKRHDPPDAAWSSHDVEDWTQERLVLRGQSRTTAYSVRVEAHNRLGQANVLPVEIVVPTTDKAKLADMMGAVLAYFQKVF</sequence>
<dbReference type="InterPro" id="IPR003598">
    <property type="entry name" value="Ig_sub2"/>
</dbReference>
<dbReference type="GO" id="GO:0098609">
    <property type="term" value="P:cell-cell adhesion"/>
    <property type="evidence" value="ECO:0007669"/>
    <property type="project" value="UniProtKB-ARBA"/>
</dbReference>
<evidence type="ECO:0000256" key="2">
    <source>
        <dbReference type="ARBA" id="ARBA00022475"/>
    </source>
</evidence>
<dbReference type="FunFam" id="2.60.40.10:FF:000032">
    <property type="entry name" value="palladin isoform X1"/>
    <property type="match status" value="1"/>
</dbReference>
<dbReference type="AlphaFoldDB" id="A0A9D4T556"/>
<dbReference type="InterPro" id="IPR036116">
    <property type="entry name" value="FN3_sf"/>
</dbReference>
<protein>
    <recommendedName>
        <fullName evidence="16">Neuronal cell adhesion molecule</fullName>
    </recommendedName>
</protein>
<dbReference type="Pfam" id="PF07679">
    <property type="entry name" value="I-set"/>
    <property type="match status" value="3"/>
</dbReference>
<feature type="domain" description="Fibronectin type-III" evidence="13">
    <location>
        <begin position="650"/>
        <end position="751"/>
    </location>
</feature>
<feature type="domain" description="Ig-like" evidence="12">
    <location>
        <begin position="28"/>
        <end position="124"/>
    </location>
</feature>
<feature type="domain" description="Fibronectin type-III" evidence="13">
    <location>
        <begin position="854"/>
        <end position="955"/>
    </location>
</feature>
<evidence type="ECO:0000256" key="10">
    <source>
        <dbReference type="SAM" id="MobiDB-lite"/>
    </source>
</evidence>
<evidence type="ECO:0000256" key="9">
    <source>
        <dbReference type="ARBA" id="ARBA00023319"/>
    </source>
</evidence>
<dbReference type="CDD" id="cd00063">
    <property type="entry name" value="FN3"/>
    <property type="match status" value="7"/>
</dbReference>
<feature type="domain" description="Fibronectin type-III" evidence="13">
    <location>
        <begin position="1056"/>
        <end position="1156"/>
    </location>
</feature>
<dbReference type="InterPro" id="IPR003961">
    <property type="entry name" value="FN3_dom"/>
</dbReference>
<keyword evidence="6" id="KW-0472">Membrane</keyword>
<dbReference type="InterPro" id="IPR007110">
    <property type="entry name" value="Ig-like_dom"/>
</dbReference>
<dbReference type="SUPFAM" id="SSF49265">
    <property type="entry name" value="Fibronectin type III"/>
    <property type="match status" value="4"/>
</dbReference>
<proteinExistence type="predicted"/>
<organism evidence="14 15">
    <name type="scientific">Rhipicephalus sanguineus</name>
    <name type="common">Brown dog tick</name>
    <name type="synonym">Ixodes sanguineus</name>
    <dbReference type="NCBI Taxonomy" id="34632"/>
    <lineage>
        <taxon>Eukaryota</taxon>
        <taxon>Metazoa</taxon>
        <taxon>Ecdysozoa</taxon>
        <taxon>Arthropoda</taxon>
        <taxon>Chelicerata</taxon>
        <taxon>Arachnida</taxon>
        <taxon>Acari</taxon>
        <taxon>Parasitiformes</taxon>
        <taxon>Ixodida</taxon>
        <taxon>Ixodoidea</taxon>
        <taxon>Ixodidae</taxon>
        <taxon>Rhipicephalinae</taxon>
        <taxon>Rhipicephalus</taxon>
        <taxon>Rhipicephalus</taxon>
    </lineage>
</organism>
<dbReference type="PRINTS" id="PR00014">
    <property type="entry name" value="FNTYPEIII"/>
</dbReference>
<dbReference type="FunFam" id="2.60.40.10:FF:000005">
    <property type="entry name" value="Neuronal cell adhesion molecule"/>
    <property type="match status" value="1"/>
</dbReference>
<dbReference type="PANTHER" id="PTHR44170">
    <property type="entry name" value="PROTEIN SIDEKICK"/>
    <property type="match status" value="1"/>
</dbReference>
<dbReference type="Gene3D" id="2.60.40.10">
    <property type="entry name" value="Immunoglobulins"/>
    <property type="match status" value="12"/>
</dbReference>
<evidence type="ECO:0000313" key="14">
    <source>
        <dbReference type="EMBL" id="KAH7975326.1"/>
    </source>
</evidence>
<dbReference type="GO" id="GO:0005886">
    <property type="term" value="C:plasma membrane"/>
    <property type="evidence" value="ECO:0007669"/>
    <property type="project" value="UniProtKB-SubCell"/>
</dbReference>
<keyword evidence="7" id="KW-1015">Disulfide bond</keyword>
<dbReference type="PROSITE" id="PS50853">
    <property type="entry name" value="FN3"/>
    <property type="match status" value="6"/>
</dbReference>
<feature type="domain" description="Fibronectin type-III" evidence="13">
    <location>
        <begin position="756"/>
        <end position="853"/>
    </location>
</feature>
<comment type="caution">
    <text evidence="14">The sequence shown here is derived from an EMBL/GenBank/DDBJ whole genome shotgun (WGS) entry which is preliminary data.</text>
</comment>
<dbReference type="FunFam" id="2.60.40.10:FF:001718">
    <property type="entry name" value="Neuroglian, isoform D"/>
    <property type="match status" value="1"/>
</dbReference>
<gene>
    <name evidence="14" type="ORF">HPB52_000587</name>
</gene>
<evidence type="ECO:0000256" key="5">
    <source>
        <dbReference type="ARBA" id="ARBA00022889"/>
    </source>
</evidence>
<accession>A0A9D4T556</accession>
<evidence type="ECO:0000256" key="6">
    <source>
        <dbReference type="ARBA" id="ARBA00023136"/>
    </source>
</evidence>
<evidence type="ECO:0000256" key="4">
    <source>
        <dbReference type="ARBA" id="ARBA00022737"/>
    </source>
</evidence>
<reference evidence="14" key="1">
    <citation type="journal article" date="2020" name="Cell">
        <title>Large-Scale Comparative Analyses of Tick Genomes Elucidate Their Genetic Diversity and Vector Capacities.</title>
        <authorList>
            <consortium name="Tick Genome and Microbiome Consortium (TIGMIC)"/>
            <person name="Jia N."/>
            <person name="Wang J."/>
            <person name="Shi W."/>
            <person name="Du L."/>
            <person name="Sun Y."/>
            <person name="Zhan W."/>
            <person name="Jiang J.F."/>
            <person name="Wang Q."/>
            <person name="Zhang B."/>
            <person name="Ji P."/>
            <person name="Bell-Sakyi L."/>
            <person name="Cui X.M."/>
            <person name="Yuan T.T."/>
            <person name="Jiang B.G."/>
            <person name="Yang W.F."/>
            <person name="Lam T.T."/>
            <person name="Chang Q.C."/>
            <person name="Ding S.J."/>
            <person name="Wang X.J."/>
            <person name="Zhu J.G."/>
            <person name="Ruan X.D."/>
            <person name="Zhao L."/>
            <person name="Wei J.T."/>
            <person name="Ye R.Z."/>
            <person name="Que T.C."/>
            <person name="Du C.H."/>
            <person name="Zhou Y.H."/>
            <person name="Cheng J.X."/>
            <person name="Dai P.F."/>
            <person name="Guo W.B."/>
            <person name="Han X.H."/>
            <person name="Huang E.J."/>
            <person name="Li L.F."/>
            <person name="Wei W."/>
            <person name="Gao Y.C."/>
            <person name="Liu J.Z."/>
            <person name="Shao H.Z."/>
            <person name="Wang X."/>
            <person name="Wang C.C."/>
            <person name="Yang T.C."/>
            <person name="Huo Q.B."/>
            <person name="Li W."/>
            <person name="Chen H.Y."/>
            <person name="Chen S.E."/>
            <person name="Zhou L.G."/>
            <person name="Ni X.B."/>
            <person name="Tian J.H."/>
            <person name="Sheng Y."/>
            <person name="Liu T."/>
            <person name="Pan Y.S."/>
            <person name="Xia L.Y."/>
            <person name="Li J."/>
            <person name="Zhao F."/>
            <person name="Cao W.C."/>
        </authorList>
    </citation>
    <scope>NUCLEOTIDE SEQUENCE</scope>
    <source>
        <strain evidence="14">Rsan-2018</strain>
    </source>
</reference>
<evidence type="ECO:0000259" key="13">
    <source>
        <dbReference type="PROSITE" id="PS50853"/>
    </source>
</evidence>
<keyword evidence="15" id="KW-1185">Reference proteome</keyword>
<evidence type="ECO:0000256" key="7">
    <source>
        <dbReference type="ARBA" id="ARBA00023157"/>
    </source>
</evidence>
<dbReference type="VEuPathDB" id="VectorBase:RSAN_034180"/>
<comment type="subcellular location">
    <subcellularLocation>
        <location evidence="1">Cell membrane</location>
    </subcellularLocation>
</comment>
<feature type="domain" description="Ig-like" evidence="12">
    <location>
        <begin position="334"/>
        <end position="411"/>
    </location>
</feature>
<feature type="chain" id="PRO_5039214774" description="Neuronal cell adhesion molecule" evidence="11">
    <location>
        <begin position="23"/>
        <end position="1277"/>
    </location>
</feature>
<dbReference type="SMART" id="SM00408">
    <property type="entry name" value="IGc2"/>
    <property type="match status" value="5"/>
</dbReference>
<keyword evidence="4" id="KW-0677">Repeat</keyword>
<dbReference type="EMBL" id="JABSTV010001246">
    <property type="protein sequence ID" value="KAH7975326.1"/>
    <property type="molecule type" value="Genomic_DNA"/>
</dbReference>
<dbReference type="Proteomes" id="UP000821837">
    <property type="component" value="Chromosome 10"/>
</dbReference>
<dbReference type="InterPro" id="IPR013098">
    <property type="entry name" value="Ig_I-set"/>
</dbReference>
<evidence type="ECO:0008006" key="16">
    <source>
        <dbReference type="Google" id="ProtNLM"/>
    </source>
</evidence>
<feature type="domain" description="Fibronectin type-III" evidence="13">
    <location>
        <begin position="551"/>
        <end position="648"/>
    </location>
</feature>
<dbReference type="Pfam" id="PF13927">
    <property type="entry name" value="Ig_3"/>
    <property type="match status" value="1"/>
</dbReference>
<dbReference type="SMART" id="SM00060">
    <property type="entry name" value="FN3"/>
    <property type="match status" value="7"/>
</dbReference>
<keyword evidence="3 11" id="KW-0732">Signal</keyword>
<evidence type="ECO:0000313" key="15">
    <source>
        <dbReference type="Proteomes" id="UP000821837"/>
    </source>
</evidence>
<dbReference type="SMART" id="SM00409">
    <property type="entry name" value="IG"/>
    <property type="match status" value="5"/>
</dbReference>
<dbReference type="Pfam" id="PF00041">
    <property type="entry name" value="fn3"/>
    <property type="match status" value="4"/>
</dbReference>
<evidence type="ECO:0000256" key="8">
    <source>
        <dbReference type="ARBA" id="ARBA00023180"/>
    </source>
</evidence>
<evidence type="ECO:0000256" key="1">
    <source>
        <dbReference type="ARBA" id="ARBA00004236"/>
    </source>
</evidence>
<feature type="domain" description="Ig-like" evidence="12">
    <location>
        <begin position="458"/>
        <end position="547"/>
    </location>
</feature>
<dbReference type="FunFam" id="2.60.40.10:FF:000028">
    <property type="entry name" value="Neuronal cell adhesion molecule"/>
    <property type="match status" value="1"/>
</dbReference>
<evidence type="ECO:0000256" key="11">
    <source>
        <dbReference type="SAM" id="SignalP"/>
    </source>
</evidence>
<feature type="domain" description="Ig-like" evidence="12">
    <location>
        <begin position="242"/>
        <end position="331"/>
    </location>
</feature>
<dbReference type="FunFam" id="2.60.40.10:FF:000035">
    <property type="entry name" value="Contactin 1"/>
    <property type="match status" value="1"/>
</dbReference>
<dbReference type="InterPro" id="IPR036179">
    <property type="entry name" value="Ig-like_dom_sf"/>
</dbReference>
<feature type="domain" description="Fibronectin type-III" evidence="13">
    <location>
        <begin position="1158"/>
        <end position="1260"/>
    </location>
</feature>
<feature type="signal peptide" evidence="11">
    <location>
        <begin position="1"/>
        <end position="22"/>
    </location>
</feature>
<feature type="compositionally biased region" description="Low complexity" evidence="10">
    <location>
        <begin position="637"/>
        <end position="647"/>
    </location>
</feature>
<evidence type="ECO:0000256" key="3">
    <source>
        <dbReference type="ARBA" id="ARBA00022729"/>
    </source>
</evidence>
<dbReference type="FunFam" id="2.60.40.10:FF:001687">
    <property type="entry name" value="Neuroglian, isoform E"/>
    <property type="match status" value="1"/>
</dbReference>
<dbReference type="InterPro" id="IPR013783">
    <property type="entry name" value="Ig-like_fold"/>
</dbReference>